<dbReference type="EMBL" id="JAWDGP010002313">
    <property type="protein sequence ID" value="KAK3784045.1"/>
    <property type="molecule type" value="Genomic_DNA"/>
</dbReference>
<dbReference type="Proteomes" id="UP001283361">
    <property type="component" value="Unassembled WGS sequence"/>
</dbReference>
<name>A0AAE1AAP1_9GAST</name>
<accession>A0AAE1AAP1</accession>
<keyword evidence="2" id="KW-1185">Reference proteome</keyword>
<sequence length="106" mass="11527">MEKAQLPGDCILYNHSLSSTACLTIRSSYENTPRSSCKDRPTAQSVEHSISPNCSLLSMGSDPIDLTNVAYHPSESHEHSLGNCSLRSRDIVDVSFENDGRSVALS</sequence>
<dbReference type="PROSITE" id="PS51257">
    <property type="entry name" value="PROKAR_LIPOPROTEIN"/>
    <property type="match status" value="1"/>
</dbReference>
<protein>
    <submittedName>
        <fullName evidence="1">Uncharacterized protein</fullName>
    </submittedName>
</protein>
<organism evidence="1 2">
    <name type="scientific">Elysia crispata</name>
    <name type="common">lettuce slug</name>
    <dbReference type="NCBI Taxonomy" id="231223"/>
    <lineage>
        <taxon>Eukaryota</taxon>
        <taxon>Metazoa</taxon>
        <taxon>Spiralia</taxon>
        <taxon>Lophotrochozoa</taxon>
        <taxon>Mollusca</taxon>
        <taxon>Gastropoda</taxon>
        <taxon>Heterobranchia</taxon>
        <taxon>Euthyneura</taxon>
        <taxon>Panpulmonata</taxon>
        <taxon>Sacoglossa</taxon>
        <taxon>Placobranchoidea</taxon>
        <taxon>Plakobranchidae</taxon>
        <taxon>Elysia</taxon>
    </lineage>
</organism>
<evidence type="ECO:0000313" key="1">
    <source>
        <dbReference type="EMBL" id="KAK3784045.1"/>
    </source>
</evidence>
<evidence type="ECO:0000313" key="2">
    <source>
        <dbReference type="Proteomes" id="UP001283361"/>
    </source>
</evidence>
<reference evidence="1" key="1">
    <citation type="journal article" date="2023" name="G3 (Bethesda)">
        <title>A reference genome for the long-term kleptoplast-retaining sea slug Elysia crispata morphotype clarki.</title>
        <authorList>
            <person name="Eastman K.E."/>
            <person name="Pendleton A.L."/>
            <person name="Shaikh M.A."/>
            <person name="Suttiyut T."/>
            <person name="Ogas R."/>
            <person name="Tomko P."/>
            <person name="Gavelis G."/>
            <person name="Widhalm J.R."/>
            <person name="Wisecaver J.H."/>
        </authorList>
    </citation>
    <scope>NUCLEOTIDE SEQUENCE</scope>
    <source>
        <strain evidence="1">ECLA1</strain>
    </source>
</reference>
<comment type="caution">
    <text evidence="1">The sequence shown here is derived from an EMBL/GenBank/DDBJ whole genome shotgun (WGS) entry which is preliminary data.</text>
</comment>
<gene>
    <name evidence="1" type="ORF">RRG08_025239</name>
</gene>
<dbReference type="AlphaFoldDB" id="A0AAE1AAP1"/>
<proteinExistence type="predicted"/>